<evidence type="ECO:0000259" key="2">
    <source>
        <dbReference type="Pfam" id="PF00849"/>
    </source>
</evidence>
<keyword evidence="1" id="KW-0694">RNA-binding</keyword>
<protein>
    <submittedName>
        <fullName evidence="3">23S rRNA pseudouridine1911/1915/1917 synthase</fullName>
    </submittedName>
</protein>
<feature type="domain" description="Pseudouridine synthase RsuA/RluA-like" evidence="2">
    <location>
        <begin position="90"/>
        <end position="231"/>
    </location>
</feature>
<dbReference type="InterPro" id="IPR050188">
    <property type="entry name" value="RluA_PseudoU_synthase"/>
</dbReference>
<dbReference type="STRING" id="156994.SAMN04488028_10991"/>
<reference evidence="4" key="1">
    <citation type="submission" date="2016-11" db="EMBL/GenBank/DDBJ databases">
        <authorList>
            <person name="Varghese N."/>
            <person name="Submissions S."/>
        </authorList>
    </citation>
    <scope>NUCLEOTIDE SEQUENCE [LARGE SCALE GENOMIC DNA]</scope>
    <source>
        <strain evidence="4">DSM 26134</strain>
    </source>
</reference>
<dbReference type="Proteomes" id="UP000184474">
    <property type="component" value="Unassembled WGS sequence"/>
</dbReference>
<gene>
    <name evidence="3" type="ORF">SAMN04488028_10991</name>
</gene>
<evidence type="ECO:0000313" key="4">
    <source>
        <dbReference type="Proteomes" id="UP000184474"/>
    </source>
</evidence>
<dbReference type="SUPFAM" id="SSF55174">
    <property type="entry name" value="Alpha-L RNA-binding motif"/>
    <property type="match status" value="1"/>
</dbReference>
<dbReference type="PANTHER" id="PTHR21600">
    <property type="entry name" value="MITOCHONDRIAL RNA PSEUDOURIDINE SYNTHASE"/>
    <property type="match status" value="1"/>
</dbReference>
<evidence type="ECO:0000256" key="1">
    <source>
        <dbReference type="PROSITE-ProRule" id="PRU00182"/>
    </source>
</evidence>
<keyword evidence="4" id="KW-1185">Reference proteome</keyword>
<dbReference type="CDD" id="cd00165">
    <property type="entry name" value="S4"/>
    <property type="match status" value="1"/>
</dbReference>
<dbReference type="InterPro" id="IPR020103">
    <property type="entry name" value="PsdUridine_synth_cat_dom_sf"/>
</dbReference>
<dbReference type="AlphaFoldDB" id="A0A1M6VKY3"/>
<dbReference type="CDD" id="cd02869">
    <property type="entry name" value="PseudoU_synth_RluA_like"/>
    <property type="match status" value="1"/>
</dbReference>
<dbReference type="GO" id="GO:0003723">
    <property type="term" value="F:RNA binding"/>
    <property type="evidence" value="ECO:0007669"/>
    <property type="project" value="UniProtKB-KW"/>
</dbReference>
<dbReference type="SUPFAM" id="SSF55120">
    <property type="entry name" value="Pseudouridine synthase"/>
    <property type="match status" value="1"/>
</dbReference>
<dbReference type="GO" id="GO:0000455">
    <property type="term" value="P:enzyme-directed rRNA pseudouridine synthesis"/>
    <property type="evidence" value="ECO:0007669"/>
    <property type="project" value="TreeGrafter"/>
</dbReference>
<dbReference type="Pfam" id="PF00849">
    <property type="entry name" value="PseudoU_synth_2"/>
    <property type="match status" value="1"/>
</dbReference>
<dbReference type="EMBL" id="FRAA01000009">
    <property type="protein sequence ID" value="SHK82014.1"/>
    <property type="molecule type" value="Genomic_DNA"/>
</dbReference>
<dbReference type="InterPro" id="IPR006145">
    <property type="entry name" value="PsdUridine_synth_RsuA/RluA"/>
</dbReference>
<dbReference type="GO" id="GO:0140098">
    <property type="term" value="F:catalytic activity, acting on RNA"/>
    <property type="evidence" value="ECO:0007669"/>
    <property type="project" value="UniProtKB-ARBA"/>
</dbReference>
<dbReference type="PANTHER" id="PTHR21600:SF89">
    <property type="entry name" value="RIBOSOMAL LARGE SUBUNIT PSEUDOURIDINE SYNTHASE A"/>
    <property type="match status" value="1"/>
</dbReference>
<dbReference type="Gene3D" id="3.30.2350.10">
    <property type="entry name" value="Pseudouridine synthase"/>
    <property type="match status" value="1"/>
</dbReference>
<organism evidence="3 4">
    <name type="scientific">Reichenbachiella agariperforans</name>
    <dbReference type="NCBI Taxonomy" id="156994"/>
    <lineage>
        <taxon>Bacteria</taxon>
        <taxon>Pseudomonadati</taxon>
        <taxon>Bacteroidota</taxon>
        <taxon>Cytophagia</taxon>
        <taxon>Cytophagales</taxon>
        <taxon>Reichenbachiellaceae</taxon>
        <taxon>Reichenbachiella</taxon>
    </lineage>
</organism>
<name>A0A1M6VKY3_REIAG</name>
<dbReference type="GO" id="GO:0009982">
    <property type="term" value="F:pseudouridine synthase activity"/>
    <property type="evidence" value="ECO:0007669"/>
    <property type="project" value="InterPro"/>
</dbReference>
<dbReference type="PROSITE" id="PS01129">
    <property type="entry name" value="PSI_RLU"/>
    <property type="match status" value="1"/>
</dbReference>
<sequence length="296" mass="33088">MQETYTVLGNESSPYLNVLAPEVFQWIASKAKARKSIQSGALRVNGKTVSTDVRVVVGDVISYVASQVEVRAPRRKVFKQTIPVVYEDDHLAVLNKPGGLPVNGNMFKTLENTLTINLKPSHEPDALEIMRPLHRLDSPTCGLVMVAKTERAQVAMGHQFEYKEIRKRYQAVVVGQVVESSGTLTDIVDDKPSRSDYEVIRVSPSQKYDYLSLVHLYPVTGRTHQLRIHMANLGHPIVGDKLYSGQIDVLYGKGLLLCSDRLVFVHPITNKEVKVEIPIPNKFTGIMDREARRATS</sequence>
<dbReference type="PROSITE" id="PS50889">
    <property type="entry name" value="S4"/>
    <property type="match status" value="1"/>
</dbReference>
<dbReference type="RefSeq" id="WP_073124916.1">
    <property type="nucleotide sequence ID" value="NZ_FRAA01000009.1"/>
</dbReference>
<dbReference type="InterPro" id="IPR006224">
    <property type="entry name" value="PsdUridine_synth_RluA-like_CS"/>
</dbReference>
<accession>A0A1M6VKY3</accession>
<evidence type="ECO:0000313" key="3">
    <source>
        <dbReference type="EMBL" id="SHK82014.1"/>
    </source>
</evidence>
<proteinExistence type="predicted"/>